<dbReference type="PROSITE" id="PS50993">
    <property type="entry name" value="NIDOGEN_G2"/>
    <property type="match status" value="1"/>
</dbReference>
<keyword evidence="5" id="KW-0677">Repeat</keyword>
<dbReference type="Pfam" id="PF07474">
    <property type="entry name" value="G2F"/>
    <property type="match status" value="1"/>
</dbReference>
<evidence type="ECO:0000256" key="5">
    <source>
        <dbReference type="ARBA" id="ARBA00022737"/>
    </source>
</evidence>
<keyword evidence="6" id="KW-0106">Calcium</keyword>
<dbReference type="PANTHER" id="PTHR16311:SF3">
    <property type="entry name" value="THROMBOSPONDIN TYPE-1 DOMAIN-CONTAINING PROTEIN 1"/>
    <property type="match status" value="1"/>
</dbReference>
<reference evidence="10 11" key="1">
    <citation type="journal article" date="2019" name="Sci. Rep.">
        <title>Orb-weaving spider Araneus ventricosus genome elucidates the spidroin gene catalogue.</title>
        <authorList>
            <person name="Kono N."/>
            <person name="Nakamura H."/>
            <person name="Ohtoshi R."/>
            <person name="Moran D.A.P."/>
            <person name="Shinohara A."/>
            <person name="Yoshida Y."/>
            <person name="Fujiwara M."/>
            <person name="Mori M."/>
            <person name="Tomita M."/>
            <person name="Arakawa K."/>
        </authorList>
    </citation>
    <scope>NUCLEOTIDE SEQUENCE [LARGE SCALE GENOMIC DNA]</scope>
</reference>
<evidence type="ECO:0000313" key="10">
    <source>
        <dbReference type="EMBL" id="GBM97149.1"/>
    </source>
</evidence>
<keyword evidence="8" id="KW-0325">Glycoprotein</keyword>
<dbReference type="SMART" id="SM00209">
    <property type="entry name" value="TSP1"/>
    <property type="match status" value="1"/>
</dbReference>
<gene>
    <name evidence="10" type="primary">HMCN1_7</name>
    <name evidence="10" type="ORF">AVEN_39660_1</name>
</gene>
<dbReference type="InterPro" id="IPR038877">
    <property type="entry name" value="THSD1"/>
</dbReference>
<dbReference type="FunFam" id="2.20.100.10:FF:000007">
    <property type="entry name" value="Thrombospondin 1"/>
    <property type="match status" value="1"/>
</dbReference>
<evidence type="ECO:0000256" key="7">
    <source>
        <dbReference type="ARBA" id="ARBA00023157"/>
    </source>
</evidence>
<protein>
    <submittedName>
        <fullName evidence="10">Hemicentin-1</fullName>
    </submittedName>
</protein>
<comment type="subcellular location">
    <subcellularLocation>
        <location evidence="1">Secreted</location>
        <location evidence="1">Extracellular space</location>
        <location evidence="1">Extracellular matrix</location>
    </subcellularLocation>
</comment>
<dbReference type="AlphaFoldDB" id="A0A4Y2K5E1"/>
<dbReference type="SUPFAM" id="SSF54511">
    <property type="entry name" value="GFP-like"/>
    <property type="match status" value="1"/>
</dbReference>
<keyword evidence="2" id="KW-0964">Secreted</keyword>
<dbReference type="PROSITE" id="PS50092">
    <property type="entry name" value="TSP1"/>
    <property type="match status" value="1"/>
</dbReference>
<evidence type="ECO:0000256" key="3">
    <source>
        <dbReference type="ARBA" id="ARBA00022530"/>
    </source>
</evidence>
<keyword evidence="3" id="KW-0272">Extracellular matrix</keyword>
<keyword evidence="7" id="KW-1015">Disulfide bond</keyword>
<evidence type="ECO:0000256" key="1">
    <source>
        <dbReference type="ARBA" id="ARBA00004498"/>
    </source>
</evidence>
<dbReference type="OrthoDB" id="5985519at2759"/>
<evidence type="ECO:0000259" key="9">
    <source>
        <dbReference type="PROSITE" id="PS50993"/>
    </source>
</evidence>
<dbReference type="SUPFAM" id="SSF82895">
    <property type="entry name" value="TSP-1 type 1 repeat"/>
    <property type="match status" value="1"/>
</dbReference>
<dbReference type="SMART" id="SM00682">
    <property type="entry name" value="G2F"/>
    <property type="match status" value="1"/>
</dbReference>
<evidence type="ECO:0000256" key="8">
    <source>
        <dbReference type="ARBA" id="ARBA00023180"/>
    </source>
</evidence>
<sequence>DGKWSEWSSWSTCSVTCGIGVRSRSRTCNSPDPFYGGKECPGDTEEFEECGDEACDVMPSEAVGHLIGVINGVDFGLSKLFANITQYGMEQTVSADIQNITPAIANWMKFLVPLLTPIYWTTAHEIGNAVNGYTLTKGFFRKETQVNFVTGEVLHMTHVARGLDRRGRLLVDIVVSGDVPDLPAESEVQLHPFTEDYLQTGPGSIYALSTRTYQIDNYVLPYYWNHSIFYDEAQGEMPYLYEKLYATEIDSYYDPDKKELNYIISAAIGKGSSDDECISGFRVSSNGIYCLGNLYRMQT</sequence>
<accession>A0A4Y2K5E1</accession>
<feature type="domain" description="Nidogen G2 beta-barrel" evidence="9">
    <location>
        <begin position="58"/>
        <end position="278"/>
    </location>
</feature>
<evidence type="ECO:0000256" key="4">
    <source>
        <dbReference type="ARBA" id="ARBA00022729"/>
    </source>
</evidence>
<keyword evidence="4" id="KW-0732">Signal</keyword>
<dbReference type="PRINTS" id="PR01705">
    <property type="entry name" value="TSP1REPEAT"/>
</dbReference>
<evidence type="ECO:0000313" key="11">
    <source>
        <dbReference type="Proteomes" id="UP000499080"/>
    </source>
</evidence>
<evidence type="ECO:0000256" key="2">
    <source>
        <dbReference type="ARBA" id="ARBA00022525"/>
    </source>
</evidence>
<comment type="caution">
    <text evidence="10">The sequence shown here is derived from an EMBL/GenBank/DDBJ whole genome shotgun (WGS) entry which is preliminary data.</text>
</comment>
<dbReference type="PANTHER" id="PTHR16311">
    <property type="entry name" value="THROMBOSPONDIN TYPE I DOMAIN-CONTAINING 1"/>
    <property type="match status" value="1"/>
</dbReference>
<dbReference type="EMBL" id="BGPR01113131">
    <property type="protein sequence ID" value="GBM97149.1"/>
    <property type="molecule type" value="Genomic_DNA"/>
</dbReference>
<keyword evidence="11" id="KW-1185">Reference proteome</keyword>
<proteinExistence type="predicted"/>
<dbReference type="InterPro" id="IPR006605">
    <property type="entry name" value="G2_nidogen/fibulin_G2F"/>
</dbReference>
<dbReference type="InterPro" id="IPR009017">
    <property type="entry name" value="GFP"/>
</dbReference>
<name>A0A4Y2K5E1_ARAVE</name>
<dbReference type="Gene3D" id="2.40.155.10">
    <property type="entry name" value="Green fluorescent protein"/>
    <property type="match status" value="1"/>
</dbReference>
<dbReference type="Proteomes" id="UP000499080">
    <property type="component" value="Unassembled WGS sequence"/>
</dbReference>
<evidence type="ECO:0000256" key="6">
    <source>
        <dbReference type="ARBA" id="ARBA00022837"/>
    </source>
</evidence>
<dbReference type="GO" id="GO:0071944">
    <property type="term" value="C:cell periphery"/>
    <property type="evidence" value="ECO:0007669"/>
    <property type="project" value="TreeGrafter"/>
</dbReference>
<dbReference type="InterPro" id="IPR036383">
    <property type="entry name" value="TSP1_rpt_sf"/>
</dbReference>
<dbReference type="Pfam" id="PF00090">
    <property type="entry name" value="TSP_1"/>
    <property type="match status" value="1"/>
</dbReference>
<organism evidence="10 11">
    <name type="scientific">Araneus ventricosus</name>
    <name type="common">Orbweaver spider</name>
    <name type="synonym">Epeira ventricosa</name>
    <dbReference type="NCBI Taxonomy" id="182803"/>
    <lineage>
        <taxon>Eukaryota</taxon>
        <taxon>Metazoa</taxon>
        <taxon>Ecdysozoa</taxon>
        <taxon>Arthropoda</taxon>
        <taxon>Chelicerata</taxon>
        <taxon>Arachnida</taxon>
        <taxon>Araneae</taxon>
        <taxon>Araneomorphae</taxon>
        <taxon>Entelegynae</taxon>
        <taxon>Araneoidea</taxon>
        <taxon>Araneidae</taxon>
        <taxon>Araneus</taxon>
    </lineage>
</organism>
<dbReference type="InterPro" id="IPR000884">
    <property type="entry name" value="TSP1_rpt"/>
</dbReference>
<feature type="non-terminal residue" evidence="10">
    <location>
        <position position="1"/>
    </location>
</feature>